<dbReference type="EMBL" id="LCDA01000001">
    <property type="protein sequence ID" value="KKS43304.1"/>
    <property type="molecule type" value="Genomic_DNA"/>
</dbReference>
<keyword evidence="2 9" id="KW-0813">Transport</keyword>
<evidence type="ECO:0000313" key="12">
    <source>
        <dbReference type="Proteomes" id="UP000033854"/>
    </source>
</evidence>
<keyword evidence="6 9" id="KW-1133">Transmembrane helix</keyword>
<protein>
    <recommendedName>
        <fullName evidence="9">Protein-export membrane protein SecF</fullName>
    </recommendedName>
</protein>
<dbReference type="AlphaFoldDB" id="A0A0G0Z3G9"/>
<dbReference type="HAMAP" id="MF_01464_B">
    <property type="entry name" value="SecF_B"/>
    <property type="match status" value="1"/>
</dbReference>
<comment type="subunit">
    <text evidence="9">Forms a complex with SecD. Part of the essential Sec protein translocation apparatus which comprises SecA, SecYEG and auxiliary proteins SecDF. Other proteins may also be involved.</text>
</comment>
<dbReference type="InterPro" id="IPR005665">
    <property type="entry name" value="SecF_bac"/>
</dbReference>
<keyword evidence="7 9" id="KW-0811">Translocation</keyword>
<feature type="transmembrane region" description="Helical" evidence="9">
    <location>
        <begin position="175"/>
        <end position="196"/>
    </location>
</feature>
<dbReference type="PATRIC" id="fig|1618378.3.peg.38"/>
<proteinExistence type="inferred from homology"/>
<evidence type="ECO:0000256" key="4">
    <source>
        <dbReference type="ARBA" id="ARBA00022692"/>
    </source>
</evidence>
<organism evidence="11 12">
    <name type="scientific">Candidatus Collierbacteria bacterium GW2011_GWA2_42_17</name>
    <dbReference type="NCBI Taxonomy" id="1618378"/>
    <lineage>
        <taxon>Bacteria</taxon>
        <taxon>Candidatus Collieribacteriota</taxon>
    </lineage>
</organism>
<sequence length="285" mass="31586">MNWMKHLSIYFLISSLIIVPGIYSLVRYGFKPSIEFTGGTRLTIENTISSPDIILQSFEEYTPSLEDSTPNSVTLKTKNISQDTAQKAIDTLKKDNPEIKITGFESIGAALGKETIKKTISALIIASVMLLLYISFAFKQLKYGVCALIAMFHDTIVLLGSFSLLGHFFGVEIDLLFVTAVLTILSFSVHDTIVVFDRIRELSHKNKGIEYVTLVNQAVTETMVRSLNNSLTIIFMLIALFLIGGETTKFFSLALLIGTVTGTYSSTFTAAPLLIVWNNIFAKNR</sequence>
<dbReference type="Pfam" id="PF07549">
    <property type="entry name" value="Sec_GG"/>
    <property type="match status" value="1"/>
</dbReference>
<evidence type="ECO:0000256" key="7">
    <source>
        <dbReference type="ARBA" id="ARBA00023010"/>
    </source>
</evidence>
<feature type="transmembrane region" description="Helical" evidence="9">
    <location>
        <begin position="250"/>
        <end position="277"/>
    </location>
</feature>
<feature type="domain" description="Protein export membrane protein SecD/SecF C-terminal" evidence="10">
    <location>
        <begin position="91"/>
        <end position="278"/>
    </location>
</feature>
<evidence type="ECO:0000256" key="1">
    <source>
        <dbReference type="ARBA" id="ARBA00004651"/>
    </source>
</evidence>
<evidence type="ECO:0000256" key="5">
    <source>
        <dbReference type="ARBA" id="ARBA00022927"/>
    </source>
</evidence>
<accession>A0A0G0Z3G9</accession>
<evidence type="ECO:0000256" key="8">
    <source>
        <dbReference type="ARBA" id="ARBA00023136"/>
    </source>
</evidence>
<dbReference type="NCBIfam" id="TIGR00966">
    <property type="entry name" value="transloc_SecF"/>
    <property type="match status" value="1"/>
</dbReference>
<dbReference type="InterPro" id="IPR022646">
    <property type="entry name" value="SecD/SecF_CS"/>
</dbReference>
<keyword evidence="3 9" id="KW-1003">Cell membrane</keyword>
<keyword evidence="4 9" id="KW-0812">Transmembrane</keyword>
<comment type="function">
    <text evidence="9">Part of the Sec protein translocase complex. Interacts with the SecYEG preprotein conducting channel. SecDF uses the proton motive force (PMF) to complete protein translocation after the ATP-dependent function of SecA.</text>
</comment>
<name>A0A0G0Z3G9_9BACT</name>
<dbReference type="Gene3D" id="1.20.1640.10">
    <property type="entry name" value="Multidrug efflux transporter AcrB transmembrane domain"/>
    <property type="match status" value="1"/>
</dbReference>
<dbReference type="GO" id="GO:0015450">
    <property type="term" value="F:protein-transporting ATPase activity"/>
    <property type="evidence" value="ECO:0007669"/>
    <property type="project" value="InterPro"/>
</dbReference>
<keyword evidence="5 9" id="KW-0653">Protein transport</keyword>
<gene>
    <name evidence="9" type="primary">secF</name>
    <name evidence="11" type="ORF">UV06_C0001G0038</name>
</gene>
<dbReference type="Proteomes" id="UP000033854">
    <property type="component" value="Unassembled WGS sequence"/>
</dbReference>
<reference evidence="11 12" key="1">
    <citation type="journal article" date="2015" name="Nature">
        <title>rRNA introns, odd ribosomes, and small enigmatic genomes across a large radiation of phyla.</title>
        <authorList>
            <person name="Brown C.T."/>
            <person name="Hug L.A."/>
            <person name="Thomas B.C."/>
            <person name="Sharon I."/>
            <person name="Castelle C.J."/>
            <person name="Singh A."/>
            <person name="Wilkins M.J."/>
            <person name="Williams K.H."/>
            <person name="Banfield J.F."/>
        </authorList>
    </citation>
    <scope>NUCLEOTIDE SEQUENCE [LARGE SCALE GENOMIC DNA]</scope>
</reference>
<dbReference type="GO" id="GO:0005886">
    <property type="term" value="C:plasma membrane"/>
    <property type="evidence" value="ECO:0007669"/>
    <property type="project" value="UniProtKB-SubCell"/>
</dbReference>
<feature type="transmembrane region" description="Helical" evidence="9">
    <location>
        <begin position="145"/>
        <end position="169"/>
    </location>
</feature>
<keyword evidence="8 9" id="KW-0472">Membrane</keyword>
<evidence type="ECO:0000256" key="3">
    <source>
        <dbReference type="ARBA" id="ARBA00022475"/>
    </source>
</evidence>
<comment type="caution">
    <text evidence="11">The sequence shown here is derived from an EMBL/GenBank/DDBJ whole genome shotgun (WGS) entry which is preliminary data.</text>
</comment>
<dbReference type="PANTHER" id="PTHR30081:SF8">
    <property type="entry name" value="PROTEIN TRANSLOCASE SUBUNIT SECF"/>
    <property type="match status" value="1"/>
</dbReference>
<dbReference type="GO" id="GO:0006605">
    <property type="term" value="P:protein targeting"/>
    <property type="evidence" value="ECO:0007669"/>
    <property type="project" value="UniProtKB-UniRule"/>
</dbReference>
<evidence type="ECO:0000256" key="9">
    <source>
        <dbReference type="HAMAP-Rule" id="MF_01464"/>
    </source>
</evidence>
<comment type="subcellular location">
    <subcellularLocation>
        <location evidence="1 9">Cell membrane</location>
        <topology evidence="1 9">Multi-pass membrane protein</topology>
    </subcellularLocation>
</comment>
<dbReference type="InterPro" id="IPR048634">
    <property type="entry name" value="SecD_SecF_C"/>
</dbReference>
<dbReference type="SUPFAM" id="SSF82866">
    <property type="entry name" value="Multidrug efflux transporter AcrB transmembrane domain"/>
    <property type="match status" value="1"/>
</dbReference>
<feature type="transmembrane region" description="Helical" evidence="9">
    <location>
        <begin position="7"/>
        <end position="26"/>
    </location>
</feature>
<dbReference type="GO" id="GO:0043952">
    <property type="term" value="P:protein transport by the Sec complex"/>
    <property type="evidence" value="ECO:0007669"/>
    <property type="project" value="UniProtKB-UniRule"/>
</dbReference>
<dbReference type="InterPro" id="IPR022645">
    <property type="entry name" value="SecD/SecF_bac"/>
</dbReference>
<dbReference type="PRINTS" id="PR01755">
    <property type="entry name" value="SECFTRNLCASE"/>
</dbReference>
<evidence type="ECO:0000256" key="6">
    <source>
        <dbReference type="ARBA" id="ARBA00022989"/>
    </source>
</evidence>
<evidence type="ECO:0000313" key="11">
    <source>
        <dbReference type="EMBL" id="KKS43304.1"/>
    </source>
</evidence>
<comment type="similarity">
    <text evidence="9">Belongs to the SecD/SecF family. SecF subfamily.</text>
</comment>
<feature type="transmembrane region" description="Helical" evidence="9">
    <location>
        <begin position="227"/>
        <end position="244"/>
    </location>
</feature>
<feature type="transmembrane region" description="Helical" evidence="9">
    <location>
        <begin position="120"/>
        <end position="138"/>
    </location>
</feature>
<evidence type="ECO:0000256" key="2">
    <source>
        <dbReference type="ARBA" id="ARBA00022448"/>
    </source>
</evidence>
<dbReference type="Pfam" id="PF02355">
    <property type="entry name" value="SecD_SecF_C"/>
    <property type="match status" value="1"/>
</dbReference>
<evidence type="ECO:0000259" key="10">
    <source>
        <dbReference type="Pfam" id="PF02355"/>
    </source>
</evidence>
<dbReference type="InterPro" id="IPR022813">
    <property type="entry name" value="SecD/SecF_arch_bac"/>
</dbReference>
<dbReference type="GO" id="GO:0065002">
    <property type="term" value="P:intracellular protein transmembrane transport"/>
    <property type="evidence" value="ECO:0007669"/>
    <property type="project" value="UniProtKB-UniRule"/>
</dbReference>
<dbReference type="PANTHER" id="PTHR30081">
    <property type="entry name" value="PROTEIN-EXPORT MEMBRANE PROTEIN SEC"/>
    <property type="match status" value="1"/>
</dbReference>